<dbReference type="eggNOG" id="ENOG502Z7TX">
    <property type="taxonomic scope" value="Bacteria"/>
</dbReference>
<sequence>MYGENPILAAQRVEAWASCWGIRQFQQIGGVSVTVWRELRRLRKPPSEDEALTELHKAADSGNWAIYTKLMGGVFCKRKSQAIRPYYEMEINKTTGLIKTSWFDGLITQKLKGILYKGIEFITRIHTWQISIQKERISVGAFSPSLGVL</sequence>
<gene>
    <name evidence="1" type="ORF">GARC_2491</name>
</gene>
<keyword evidence="2" id="KW-1185">Reference proteome</keyword>
<dbReference type="RefSeq" id="WP_007620300.1">
    <property type="nucleotide sequence ID" value="NZ_BAEO01000031.1"/>
</dbReference>
<protein>
    <submittedName>
        <fullName evidence="1">Uncharacterized protein</fullName>
    </submittedName>
</protein>
<reference evidence="1 2" key="1">
    <citation type="journal article" date="2017" name="Antonie Van Leeuwenhoek">
        <title>Rhizobium rhizosphaerae sp. nov., a novel species isolated from rice rhizosphere.</title>
        <authorList>
            <person name="Zhao J.J."/>
            <person name="Zhang J."/>
            <person name="Zhang R.J."/>
            <person name="Zhang C.W."/>
            <person name="Yin H.Q."/>
            <person name="Zhang X.X."/>
        </authorList>
    </citation>
    <scope>NUCLEOTIDE SEQUENCE [LARGE SCALE GENOMIC DNA]</scope>
    <source>
        <strain evidence="1 2">BSs20135</strain>
    </source>
</reference>
<proteinExistence type="predicted"/>
<organism evidence="1 2">
    <name type="scientific">Paraglaciecola arctica BSs20135</name>
    <dbReference type="NCBI Taxonomy" id="493475"/>
    <lineage>
        <taxon>Bacteria</taxon>
        <taxon>Pseudomonadati</taxon>
        <taxon>Pseudomonadota</taxon>
        <taxon>Gammaproteobacteria</taxon>
        <taxon>Alteromonadales</taxon>
        <taxon>Alteromonadaceae</taxon>
        <taxon>Paraglaciecola</taxon>
    </lineage>
</organism>
<evidence type="ECO:0000313" key="2">
    <source>
        <dbReference type="Proteomes" id="UP000006327"/>
    </source>
</evidence>
<dbReference type="Proteomes" id="UP000006327">
    <property type="component" value="Unassembled WGS sequence"/>
</dbReference>
<name>K6YMQ6_9ALTE</name>
<accession>K6YMQ6</accession>
<dbReference type="EMBL" id="BAEO01000031">
    <property type="protein sequence ID" value="GAC19457.1"/>
    <property type="molecule type" value="Genomic_DNA"/>
</dbReference>
<evidence type="ECO:0000313" key="1">
    <source>
        <dbReference type="EMBL" id="GAC19457.1"/>
    </source>
</evidence>
<comment type="caution">
    <text evidence="1">The sequence shown here is derived from an EMBL/GenBank/DDBJ whole genome shotgun (WGS) entry which is preliminary data.</text>
</comment>
<dbReference type="AlphaFoldDB" id="K6YMQ6"/>
<dbReference type="STRING" id="493475.GARC_2491"/>